<feature type="region of interest" description="Disordered" evidence="3">
    <location>
        <begin position="498"/>
        <end position="523"/>
    </location>
</feature>
<evidence type="ECO:0000256" key="3">
    <source>
        <dbReference type="SAM" id="MobiDB-lite"/>
    </source>
</evidence>
<dbReference type="InterPro" id="IPR001680">
    <property type="entry name" value="WD40_rpt"/>
</dbReference>
<evidence type="ECO:0000256" key="1">
    <source>
        <dbReference type="PROSITE-ProRule" id="PRU00221"/>
    </source>
</evidence>
<dbReference type="GO" id="GO:0010968">
    <property type="term" value="P:regulation of microtubule nucleation"/>
    <property type="evidence" value="ECO:0007669"/>
    <property type="project" value="InterPro"/>
</dbReference>
<feature type="coiled-coil region" evidence="2">
    <location>
        <begin position="757"/>
        <end position="784"/>
    </location>
</feature>
<evidence type="ECO:0000313" key="4">
    <source>
        <dbReference type="EMBL" id="KAK4343612.1"/>
    </source>
</evidence>
<reference evidence="4" key="1">
    <citation type="submission" date="2023-12" db="EMBL/GenBank/DDBJ databases">
        <title>Genome assembly of Anisodus tanguticus.</title>
        <authorList>
            <person name="Wang Y.-J."/>
        </authorList>
    </citation>
    <scope>NUCLEOTIDE SEQUENCE</scope>
    <source>
        <strain evidence="4">KB-2021</strain>
        <tissue evidence="4">Leaf</tissue>
    </source>
</reference>
<dbReference type="SMART" id="SM00320">
    <property type="entry name" value="WD40"/>
    <property type="match status" value="6"/>
</dbReference>
<feature type="region of interest" description="Disordered" evidence="3">
    <location>
        <begin position="587"/>
        <end position="626"/>
    </location>
</feature>
<feature type="compositionally biased region" description="Low complexity" evidence="3">
    <location>
        <begin position="499"/>
        <end position="515"/>
    </location>
</feature>
<evidence type="ECO:0000256" key="2">
    <source>
        <dbReference type="SAM" id="Coils"/>
    </source>
</evidence>
<dbReference type="GO" id="GO:0005828">
    <property type="term" value="C:kinetochore microtubule"/>
    <property type="evidence" value="ECO:0007669"/>
    <property type="project" value="TreeGrafter"/>
</dbReference>
<proteinExistence type="predicted"/>
<dbReference type="InterPro" id="IPR015943">
    <property type="entry name" value="WD40/YVTN_repeat-like_dom_sf"/>
</dbReference>
<dbReference type="Pfam" id="PF00400">
    <property type="entry name" value="WD40"/>
    <property type="match status" value="2"/>
</dbReference>
<keyword evidence="5" id="KW-1185">Reference proteome</keyword>
<dbReference type="GO" id="GO:2000694">
    <property type="term" value="P:regulation of phragmoplast microtubule organization"/>
    <property type="evidence" value="ECO:0007669"/>
    <property type="project" value="TreeGrafter"/>
</dbReference>
<feature type="repeat" description="WD" evidence="1">
    <location>
        <begin position="188"/>
        <end position="202"/>
    </location>
</feature>
<dbReference type="GO" id="GO:0000919">
    <property type="term" value="P:cell plate assembly"/>
    <property type="evidence" value="ECO:0007669"/>
    <property type="project" value="TreeGrafter"/>
</dbReference>
<dbReference type="Gene3D" id="2.130.10.10">
    <property type="entry name" value="YVTN repeat-like/Quinoprotein amine dehydrogenase"/>
    <property type="match status" value="2"/>
</dbReference>
<comment type="caution">
    <text evidence="4">The sequence shown here is derived from an EMBL/GenBank/DDBJ whole genome shotgun (WGS) entry which is preliminary data.</text>
</comment>
<gene>
    <name evidence="4" type="ORF">RND71_036706</name>
</gene>
<dbReference type="PANTHER" id="PTHR45096">
    <property type="entry name" value="PROTEIN NEDD1"/>
    <property type="match status" value="1"/>
</dbReference>
<keyword evidence="1" id="KW-0853">WD repeat</keyword>
<name>A0AAE1UUE7_9SOLA</name>
<dbReference type="PROSITE" id="PS50082">
    <property type="entry name" value="WD_REPEATS_2"/>
    <property type="match status" value="2"/>
</dbReference>
<keyword evidence="2" id="KW-0175">Coiled coil</keyword>
<protein>
    <submittedName>
        <fullName evidence="4">Uncharacterized protein</fullName>
    </submittedName>
</protein>
<dbReference type="GO" id="GO:0032467">
    <property type="term" value="P:positive regulation of cytokinesis"/>
    <property type="evidence" value="ECO:0007669"/>
    <property type="project" value="TreeGrafter"/>
</dbReference>
<dbReference type="SUPFAM" id="SSF50978">
    <property type="entry name" value="WD40 repeat-like"/>
    <property type="match status" value="1"/>
</dbReference>
<dbReference type="InterPro" id="IPR044621">
    <property type="entry name" value="NEDD1"/>
</dbReference>
<dbReference type="GO" id="GO:0060236">
    <property type="term" value="P:regulation of mitotic spindle organization"/>
    <property type="evidence" value="ECO:0007669"/>
    <property type="project" value="TreeGrafter"/>
</dbReference>
<sequence length="785" mass="85155">MNSTDSILAVTGGDTVKLFDLSLEPRDPCILNYTPSPGFQVNSVKWNHTNLVVASAGDDKKISLWRTNGQSLGTVPMAGIDGGDNNEESISTINFSSKASRYICSGGSGQVVRIWDLQRRRCIKWLKGHTDTISGVMYNCKDEHIASISLNGNLILHNLAAGAKAAELKDPNGQVLRVLDYSKISRHLLVTAGDDGSIHLWDTTGRSPKVSWLKQHSAPTSGVSFSPSNDKIVASVGMDKKLYTFDSGSRRPSFCIPYEAPFSSLAFTDDGFTLAAGTSSGRVVFYDVRGKPQPLTVLRAYGNSEAVTSLCWQRAKPVIVNENNYTTEMALLGSAVEDSILMPDPLPAMISSSLSTSMTTSGSRTTVRSGSVDSFSFPAGITGSTSGTLGLYPSEETPIRSSLWKGGSLARLHAPRNFKDDMEVFSPLVEVQPITPSLDKLWDDQEGFKKDFDKKSSLLFPSLRFPLPVEGGNENRPIFDWKSSSLPKQQDDTTFAHLSSTPISSRSDDSSSITPPEAWGGERLSDRLSHLRQSGSMPSRFAISTSGPLAPGTMLSGLQDTFPATQSISSLTSSSLSLANLRIKENSHEETFQGSPEHVPSSSTSFSVGTKGITGQGTLDSLGSTMSLPRRFSSYAERISTAPSFSDGSFSAGSPKTKKTGAETREELLNSLLSRSDTSSATAAGAFQAMNGEIKQSQKSTLPESQQGSSFTLQLFQRTQEETLASLQKSIHEDMKNLHLDILRQFHMQETETSSAMKLILENQAELMKEVQLLRRETQQLRQLL</sequence>
<evidence type="ECO:0000313" key="5">
    <source>
        <dbReference type="Proteomes" id="UP001291623"/>
    </source>
</evidence>
<organism evidence="4 5">
    <name type="scientific">Anisodus tanguticus</name>
    <dbReference type="NCBI Taxonomy" id="243964"/>
    <lineage>
        <taxon>Eukaryota</taxon>
        <taxon>Viridiplantae</taxon>
        <taxon>Streptophyta</taxon>
        <taxon>Embryophyta</taxon>
        <taxon>Tracheophyta</taxon>
        <taxon>Spermatophyta</taxon>
        <taxon>Magnoliopsida</taxon>
        <taxon>eudicotyledons</taxon>
        <taxon>Gunneridae</taxon>
        <taxon>Pentapetalae</taxon>
        <taxon>asterids</taxon>
        <taxon>lamiids</taxon>
        <taxon>Solanales</taxon>
        <taxon>Solanaceae</taxon>
        <taxon>Solanoideae</taxon>
        <taxon>Hyoscyameae</taxon>
        <taxon>Anisodus</taxon>
    </lineage>
</organism>
<accession>A0AAE1UUE7</accession>
<dbReference type="Proteomes" id="UP001291623">
    <property type="component" value="Unassembled WGS sequence"/>
</dbReference>
<dbReference type="InterPro" id="IPR036322">
    <property type="entry name" value="WD40_repeat_dom_sf"/>
</dbReference>
<dbReference type="EMBL" id="JAVYJV010000020">
    <property type="protein sequence ID" value="KAK4343612.1"/>
    <property type="molecule type" value="Genomic_DNA"/>
</dbReference>
<dbReference type="AlphaFoldDB" id="A0AAE1UUE7"/>
<dbReference type="GO" id="GO:0140496">
    <property type="term" value="F:gamma-tubulin complex binding"/>
    <property type="evidence" value="ECO:0007669"/>
    <property type="project" value="InterPro"/>
</dbReference>
<feature type="compositionally biased region" description="Polar residues" evidence="3">
    <location>
        <begin position="616"/>
        <end position="626"/>
    </location>
</feature>
<dbReference type="PANTHER" id="PTHR45096:SF1">
    <property type="entry name" value="PROTEIN NEDD1"/>
    <property type="match status" value="1"/>
</dbReference>
<feature type="repeat" description="WD" evidence="1">
    <location>
        <begin position="83"/>
        <end position="125"/>
    </location>
</feature>